<evidence type="ECO:0000256" key="4">
    <source>
        <dbReference type="ARBA" id="ARBA00022475"/>
    </source>
</evidence>
<organism evidence="11 12">
    <name type="scientific">Rapidithrix thailandica</name>
    <dbReference type="NCBI Taxonomy" id="413964"/>
    <lineage>
        <taxon>Bacteria</taxon>
        <taxon>Pseudomonadati</taxon>
        <taxon>Bacteroidota</taxon>
        <taxon>Cytophagia</taxon>
        <taxon>Cytophagales</taxon>
        <taxon>Flammeovirgaceae</taxon>
        <taxon>Rapidithrix</taxon>
    </lineage>
</organism>
<feature type="domain" description="Iron dependent repressor metal binding and dimerisation" evidence="10">
    <location>
        <begin position="359"/>
        <end position="427"/>
    </location>
</feature>
<dbReference type="GO" id="GO:0046914">
    <property type="term" value="F:transition metal ion binding"/>
    <property type="evidence" value="ECO:0007669"/>
    <property type="project" value="InterPro"/>
</dbReference>
<proteinExistence type="inferred from homology"/>
<keyword evidence="7 9" id="KW-0472">Membrane</keyword>
<dbReference type="AlphaFoldDB" id="A0AAW9RNN5"/>
<dbReference type="GO" id="GO:0071281">
    <property type="term" value="P:cellular response to iron ion"/>
    <property type="evidence" value="ECO:0007669"/>
    <property type="project" value="UniProtKB-ARBA"/>
</dbReference>
<evidence type="ECO:0000256" key="7">
    <source>
        <dbReference type="ARBA" id="ARBA00023136"/>
    </source>
</evidence>
<dbReference type="InterPro" id="IPR001367">
    <property type="entry name" value="Fe_dep_repressor"/>
</dbReference>
<keyword evidence="6 9" id="KW-1133">Transmembrane helix</keyword>
<dbReference type="GO" id="GO:0055085">
    <property type="term" value="P:transmembrane transport"/>
    <property type="evidence" value="ECO:0007669"/>
    <property type="project" value="InterPro"/>
</dbReference>
<feature type="transmembrane region" description="Helical" evidence="9">
    <location>
        <begin position="259"/>
        <end position="278"/>
    </location>
</feature>
<accession>A0AAW9RNN5</accession>
<evidence type="ECO:0000256" key="3">
    <source>
        <dbReference type="ARBA" id="ARBA00022448"/>
    </source>
</evidence>
<dbReference type="Pfam" id="PF00950">
    <property type="entry name" value="ABC-3"/>
    <property type="match status" value="1"/>
</dbReference>
<dbReference type="SUPFAM" id="SSF81345">
    <property type="entry name" value="ABC transporter involved in vitamin B12 uptake, BtuC"/>
    <property type="match status" value="1"/>
</dbReference>
<sequence>MGNLFEFLLLDDPNVRWVLLAVVLMSASSGVVGTFTFLRKRALIGDAISHAILPGICLAFMLAQTKNPFFLLLGAFTTGWLGLFCIDMITARTKLKPDAALGLVLSVFYGFGVLLLSIIQNSGNAAQSGLDKFLFGKAAAMVQEDVMVFGLFSLVLISVVIYFFKAFTLITFDREYAGTIGIPVKRMELLISVLTVFAIAIGIQAVGVILMAALLITPAAAARYWTENLKWMIFLSAVFAIFAGMMGTFISYTLPKMPTGPWIVTVLSLLTVFSVLLGKKRGILYELQTQNRVKKQILGENILKCLYHLGETDDAYQRYRAFDLIQDTRSIPTRDLKRGLIILQKKNLVTVTGKEVALTPSGVEEGRRVTKIHRLWEIYLTKHMQLPSDHVHEDAEAIEHIITPELERELEKQLEYPLVDPHASPVPYKGKE</sequence>
<dbReference type="Pfam" id="PF02742">
    <property type="entry name" value="Fe_dep_repr_C"/>
    <property type="match status" value="1"/>
</dbReference>
<evidence type="ECO:0000256" key="1">
    <source>
        <dbReference type="ARBA" id="ARBA00004651"/>
    </source>
</evidence>
<dbReference type="PANTHER" id="PTHR30477">
    <property type="entry name" value="ABC-TRANSPORTER METAL-BINDING PROTEIN"/>
    <property type="match status" value="1"/>
</dbReference>
<evidence type="ECO:0000256" key="2">
    <source>
        <dbReference type="ARBA" id="ARBA00008034"/>
    </source>
</evidence>
<dbReference type="GO" id="GO:0046983">
    <property type="term" value="F:protein dimerization activity"/>
    <property type="evidence" value="ECO:0007669"/>
    <property type="project" value="InterPro"/>
</dbReference>
<dbReference type="InterPro" id="IPR001626">
    <property type="entry name" value="ABC_TroCD"/>
</dbReference>
<dbReference type="SMART" id="SM00529">
    <property type="entry name" value="HTH_DTXR"/>
    <property type="match status" value="1"/>
</dbReference>
<dbReference type="EMBL" id="JBDKWZ010000001">
    <property type="protein sequence ID" value="MEN7546419.1"/>
    <property type="molecule type" value="Genomic_DNA"/>
</dbReference>
<dbReference type="InterPro" id="IPR022689">
    <property type="entry name" value="Iron_dep_repressor"/>
</dbReference>
<dbReference type="Gene3D" id="1.10.10.10">
    <property type="entry name" value="Winged helix-like DNA-binding domain superfamily/Winged helix DNA-binding domain"/>
    <property type="match status" value="1"/>
</dbReference>
<dbReference type="PANTHER" id="PTHR30477:SF3">
    <property type="entry name" value="METAL TRANSPORT SYSTEM MEMBRANE PROTEIN CT_069-RELATED"/>
    <property type="match status" value="1"/>
</dbReference>
<dbReference type="GO" id="GO:0003700">
    <property type="term" value="F:DNA-binding transcription factor activity"/>
    <property type="evidence" value="ECO:0007669"/>
    <property type="project" value="InterPro"/>
</dbReference>
<keyword evidence="3 8" id="KW-0813">Transport</keyword>
<evidence type="ECO:0000313" key="12">
    <source>
        <dbReference type="Proteomes" id="UP001403385"/>
    </source>
</evidence>
<evidence type="ECO:0000313" key="11">
    <source>
        <dbReference type="EMBL" id="MEN7546419.1"/>
    </source>
</evidence>
<feature type="transmembrane region" description="Helical" evidence="9">
    <location>
        <begin position="146"/>
        <end position="168"/>
    </location>
</feature>
<dbReference type="SUPFAM" id="SSF47979">
    <property type="entry name" value="Iron-dependent repressor protein, dimerization domain"/>
    <property type="match status" value="1"/>
</dbReference>
<feature type="transmembrane region" description="Helical" evidence="9">
    <location>
        <begin position="189"/>
        <end position="216"/>
    </location>
</feature>
<feature type="transmembrane region" description="Helical" evidence="9">
    <location>
        <begin position="69"/>
        <end position="89"/>
    </location>
</feature>
<dbReference type="FunFam" id="1.10.3470.10:FF:000003">
    <property type="entry name" value="Iron ABC transporter permease SitD"/>
    <property type="match status" value="1"/>
</dbReference>
<keyword evidence="4" id="KW-1003">Cell membrane</keyword>
<feature type="transmembrane region" description="Helical" evidence="9">
    <location>
        <begin position="43"/>
        <end position="63"/>
    </location>
</feature>
<dbReference type="InterPro" id="IPR037294">
    <property type="entry name" value="ABC_BtuC-like"/>
</dbReference>
<dbReference type="GO" id="GO:0010043">
    <property type="term" value="P:response to zinc ion"/>
    <property type="evidence" value="ECO:0007669"/>
    <property type="project" value="TreeGrafter"/>
</dbReference>
<reference evidence="11 12" key="1">
    <citation type="submission" date="2024-04" db="EMBL/GenBank/DDBJ databases">
        <title>Novel genus in family Flammeovirgaceae.</title>
        <authorList>
            <person name="Nguyen T.H."/>
            <person name="Vuong T.Q."/>
            <person name="Le H."/>
            <person name="Kim S.-G."/>
        </authorList>
    </citation>
    <scope>NUCLEOTIDE SEQUENCE [LARGE SCALE GENOMIC DNA]</scope>
    <source>
        <strain evidence="11 12">JCM 23209</strain>
    </source>
</reference>
<keyword evidence="12" id="KW-1185">Reference proteome</keyword>
<comment type="subcellular location">
    <subcellularLocation>
        <location evidence="1 8">Cell membrane</location>
        <topology evidence="1 8">Multi-pass membrane protein</topology>
    </subcellularLocation>
</comment>
<feature type="transmembrane region" description="Helical" evidence="9">
    <location>
        <begin position="101"/>
        <end position="119"/>
    </location>
</feature>
<dbReference type="Gene3D" id="1.10.3470.10">
    <property type="entry name" value="ABC transporter involved in vitamin B12 uptake, BtuC"/>
    <property type="match status" value="1"/>
</dbReference>
<evidence type="ECO:0000259" key="10">
    <source>
        <dbReference type="Pfam" id="PF02742"/>
    </source>
</evidence>
<evidence type="ECO:0000256" key="9">
    <source>
        <dbReference type="SAM" id="Phobius"/>
    </source>
</evidence>
<feature type="transmembrane region" description="Helical" evidence="9">
    <location>
        <begin position="231"/>
        <end position="252"/>
    </location>
</feature>
<evidence type="ECO:0000256" key="6">
    <source>
        <dbReference type="ARBA" id="ARBA00022989"/>
    </source>
</evidence>
<name>A0AAW9RNN5_9BACT</name>
<dbReference type="GO" id="GO:0043190">
    <property type="term" value="C:ATP-binding cassette (ABC) transporter complex"/>
    <property type="evidence" value="ECO:0007669"/>
    <property type="project" value="InterPro"/>
</dbReference>
<dbReference type="InterPro" id="IPR036421">
    <property type="entry name" value="Fe_dep_repressor_sf"/>
</dbReference>
<dbReference type="Proteomes" id="UP001403385">
    <property type="component" value="Unassembled WGS sequence"/>
</dbReference>
<keyword evidence="5 8" id="KW-0812">Transmembrane</keyword>
<dbReference type="RefSeq" id="WP_346819206.1">
    <property type="nucleotide sequence ID" value="NZ_JBDKWZ010000001.1"/>
</dbReference>
<evidence type="ECO:0000256" key="8">
    <source>
        <dbReference type="RuleBase" id="RU003943"/>
    </source>
</evidence>
<protein>
    <submittedName>
        <fullName evidence="11">Iron chelate uptake ABC transporter family permease subunit</fullName>
    </submittedName>
</protein>
<dbReference type="InterPro" id="IPR036388">
    <property type="entry name" value="WH-like_DNA-bd_sf"/>
</dbReference>
<comment type="caution">
    <text evidence="11">The sequence shown here is derived from an EMBL/GenBank/DDBJ whole genome shotgun (WGS) entry which is preliminary data.</text>
</comment>
<dbReference type="CDD" id="cd06550">
    <property type="entry name" value="TM_ABC_iron-siderophores_like"/>
    <property type="match status" value="1"/>
</dbReference>
<comment type="similarity">
    <text evidence="2 8">Belongs to the ABC-3 integral membrane protein family.</text>
</comment>
<gene>
    <name evidence="11" type="ORF">AAG747_00780</name>
</gene>
<feature type="transmembrane region" description="Helical" evidence="9">
    <location>
        <begin position="17"/>
        <end position="38"/>
    </location>
</feature>
<evidence type="ECO:0000256" key="5">
    <source>
        <dbReference type="ARBA" id="ARBA00022692"/>
    </source>
</evidence>